<evidence type="ECO:0000313" key="3">
    <source>
        <dbReference type="Proteomes" id="UP001201812"/>
    </source>
</evidence>
<organism evidence="2 3">
    <name type="scientific">Ditylenchus destructor</name>
    <dbReference type="NCBI Taxonomy" id="166010"/>
    <lineage>
        <taxon>Eukaryota</taxon>
        <taxon>Metazoa</taxon>
        <taxon>Ecdysozoa</taxon>
        <taxon>Nematoda</taxon>
        <taxon>Chromadorea</taxon>
        <taxon>Rhabditida</taxon>
        <taxon>Tylenchina</taxon>
        <taxon>Tylenchomorpha</taxon>
        <taxon>Sphaerularioidea</taxon>
        <taxon>Anguinidae</taxon>
        <taxon>Anguininae</taxon>
        <taxon>Ditylenchus</taxon>
    </lineage>
</organism>
<evidence type="ECO:0000313" key="2">
    <source>
        <dbReference type="EMBL" id="KAI1705868.1"/>
    </source>
</evidence>
<feature type="compositionally biased region" description="Basic and acidic residues" evidence="1">
    <location>
        <begin position="180"/>
        <end position="212"/>
    </location>
</feature>
<feature type="compositionally biased region" description="Basic and acidic residues" evidence="1">
    <location>
        <begin position="149"/>
        <end position="158"/>
    </location>
</feature>
<name>A0AAD4R2X0_9BILA</name>
<keyword evidence="3" id="KW-1185">Reference proteome</keyword>
<feature type="compositionally biased region" description="Basic residues" evidence="1">
    <location>
        <begin position="159"/>
        <end position="174"/>
    </location>
</feature>
<comment type="caution">
    <text evidence="2">The sequence shown here is derived from an EMBL/GenBank/DDBJ whole genome shotgun (WGS) entry which is preliminary data.</text>
</comment>
<dbReference type="AlphaFoldDB" id="A0AAD4R2X0"/>
<sequence length="425" mass="47741">MGGNGSRNYKVCHTKAVNEPDKVMRDVLLDKFANKIWDSEGSGQCNHRMRCILNQETIARLWPKYKDCIDNSWKIMVFDDDELHNFDTRPVSRTPTGSSDSRSHHRSTSGLYGQPEDSTLKSAEENPVGLPPARSPNQSPEMDSLRCGQAEKSRSLRRERSRSKSRYSRSRVRSRSSSYEPDRKRRSRDDERQNEPSRSKSPAREFETKDAGKVDSWDENAASFLYKIGDREGALKPKAGPSASIEDRLRSMVPRDSLGAQEKIRLLTELDKPEDLAAARPEHTAQTVSPQTTASRFAAKNAAQVQAMDDATKHRKVVGAMVQLRSMADAEGGMVSNDTFFAICEEVGLPPDEVFVNQTLQQFIAYFTAIIDVRSAYQQYLACKESQLAPPMLSVQSQPGQEPLLTTQQIRDILNKIDIGEQSQP</sequence>
<gene>
    <name evidence="2" type="ORF">DdX_13302</name>
</gene>
<dbReference type="EMBL" id="JAKKPZ010000052">
    <property type="protein sequence ID" value="KAI1705868.1"/>
    <property type="molecule type" value="Genomic_DNA"/>
</dbReference>
<accession>A0AAD4R2X0</accession>
<reference evidence="2" key="1">
    <citation type="submission" date="2022-01" db="EMBL/GenBank/DDBJ databases">
        <title>Genome Sequence Resource for Two Populations of Ditylenchus destructor, the Migratory Endoparasitic Phytonematode.</title>
        <authorList>
            <person name="Zhang H."/>
            <person name="Lin R."/>
            <person name="Xie B."/>
        </authorList>
    </citation>
    <scope>NUCLEOTIDE SEQUENCE</scope>
    <source>
        <strain evidence="2">BazhouSP</strain>
    </source>
</reference>
<protein>
    <submittedName>
        <fullName evidence="2">Uncharacterized protein</fullName>
    </submittedName>
</protein>
<evidence type="ECO:0000256" key="1">
    <source>
        <dbReference type="SAM" id="MobiDB-lite"/>
    </source>
</evidence>
<proteinExistence type="predicted"/>
<dbReference type="Proteomes" id="UP001201812">
    <property type="component" value="Unassembled WGS sequence"/>
</dbReference>
<feature type="region of interest" description="Disordered" evidence="1">
    <location>
        <begin position="85"/>
        <end position="212"/>
    </location>
</feature>